<dbReference type="PANTHER" id="PTHR21240">
    <property type="entry name" value="2-AMINO-3-CARBOXYLMUCONATE-6-SEMIALDEHYDE DECARBOXYLASE"/>
    <property type="match status" value="1"/>
</dbReference>
<feature type="domain" description="Amidohydrolase-related" evidence="2">
    <location>
        <begin position="10"/>
        <end position="349"/>
    </location>
</feature>
<evidence type="ECO:0000313" key="4">
    <source>
        <dbReference type="Proteomes" id="UP001017257"/>
    </source>
</evidence>
<dbReference type="EMBL" id="CP102846">
    <property type="protein sequence ID" value="UVF22289.1"/>
    <property type="molecule type" value="Genomic_DNA"/>
</dbReference>
<dbReference type="InterPro" id="IPR006680">
    <property type="entry name" value="Amidohydro-rel"/>
</dbReference>
<gene>
    <name evidence="3" type="ORF">HPT29_026785</name>
</gene>
<organism evidence="3 4">
    <name type="scientific">Microvirga terrae</name>
    <dbReference type="NCBI Taxonomy" id="2740529"/>
    <lineage>
        <taxon>Bacteria</taxon>
        <taxon>Pseudomonadati</taxon>
        <taxon>Pseudomonadota</taxon>
        <taxon>Alphaproteobacteria</taxon>
        <taxon>Hyphomicrobiales</taxon>
        <taxon>Methylobacteriaceae</taxon>
        <taxon>Microvirga</taxon>
    </lineage>
</organism>
<accession>A0ABY5RZA2</accession>
<name>A0ABY5RZA2_9HYPH</name>
<dbReference type="PANTHER" id="PTHR21240:SF28">
    <property type="entry name" value="ISO-OROTATE DECARBOXYLASE (EUROFUNG)"/>
    <property type="match status" value="1"/>
</dbReference>
<dbReference type="Pfam" id="PF04909">
    <property type="entry name" value="Amidohydro_2"/>
    <property type="match status" value="1"/>
</dbReference>
<dbReference type="Gene3D" id="3.20.20.140">
    <property type="entry name" value="Metal-dependent hydrolases"/>
    <property type="match status" value="1"/>
</dbReference>
<evidence type="ECO:0000259" key="2">
    <source>
        <dbReference type="Pfam" id="PF04909"/>
    </source>
</evidence>
<dbReference type="InterPro" id="IPR032466">
    <property type="entry name" value="Metal_Hydrolase"/>
</dbReference>
<protein>
    <submittedName>
        <fullName evidence="3">Amidohydrolase family protein</fullName>
    </submittedName>
</protein>
<dbReference type="InterPro" id="IPR032465">
    <property type="entry name" value="ACMSD"/>
</dbReference>
<reference evidence="3" key="1">
    <citation type="submission" date="2022-08" db="EMBL/GenBank/DDBJ databases">
        <title>Microvirga terrae sp. nov., isolated from soil.</title>
        <authorList>
            <person name="Kim K.H."/>
            <person name="Seo Y.L."/>
            <person name="Kim J.M."/>
            <person name="Lee J.K."/>
            <person name="Han D.M."/>
            <person name="Jeon C.O."/>
        </authorList>
    </citation>
    <scope>NUCLEOTIDE SEQUENCE</scope>
    <source>
        <strain evidence="3">R24</strain>
        <plasmid evidence="3">pR24_1</plasmid>
    </source>
</reference>
<dbReference type="Proteomes" id="UP001017257">
    <property type="component" value="Plasmid pR24_1"/>
</dbReference>
<keyword evidence="3" id="KW-0614">Plasmid</keyword>
<dbReference type="RefSeq" id="WP_173945465.1">
    <property type="nucleotide sequence ID" value="NZ_CP102846.1"/>
</dbReference>
<proteinExistence type="predicted"/>
<evidence type="ECO:0000313" key="3">
    <source>
        <dbReference type="EMBL" id="UVF22289.1"/>
    </source>
</evidence>
<sequence length="357" mass="40411">MHVTLTTGAIDCDLHPSVPTIKALMPYLEEHWQDAFIARGIDHFNPMSYPPNAPLTCRPDWRETGVFPGSDLTALQKNALDTFGTRYAICNTVYGGQIATSETMGAAMCRAVNDWIRAEWLDRDHRLRASIVVPPQDPAVAVEEIERCAVDRRFVQIMLPVGVEMMLGRKFYWPIYEAAQRHHLPVGLHAGLMYRFAPTSTGWPSHYLQDYASITQTFEDQLLSLVSQGVFSKFENLTVVLIESGVTWLPGFLWRAVKTWRGVRPEVPWVKESPADIIRRHVRLTAQPIDAPADGAHLGRIMDQIGSDDMLLFATDYPHWQFEDCEALPAGIPSRLIEKIMLENPLRTYTRLEGTVQ</sequence>
<geneLocation type="plasmid" evidence="3 4">
    <name>pR24_1</name>
</geneLocation>
<keyword evidence="1" id="KW-0456">Lyase</keyword>
<evidence type="ECO:0000256" key="1">
    <source>
        <dbReference type="ARBA" id="ARBA00023239"/>
    </source>
</evidence>
<dbReference type="SUPFAM" id="SSF51556">
    <property type="entry name" value="Metallo-dependent hydrolases"/>
    <property type="match status" value="1"/>
</dbReference>
<keyword evidence="4" id="KW-1185">Reference proteome</keyword>